<name>A0A0M4P4C2_GLAPU</name>
<dbReference type="PROSITE" id="PS01156">
    <property type="entry name" value="TONB_DEPENDENT_REC_2"/>
    <property type="match status" value="1"/>
</dbReference>
<keyword evidence="8" id="KW-0472">Membrane</keyword>
<evidence type="ECO:0000256" key="7">
    <source>
        <dbReference type="ARBA" id="ARBA00023077"/>
    </source>
</evidence>
<dbReference type="NCBIfam" id="TIGR01776">
    <property type="entry name" value="TonB-tbp-lbp"/>
    <property type="match status" value="1"/>
</dbReference>
<evidence type="ECO:0000256" key="10">
    <source>
        <dbReference type="ARBA" id="ARBA00023237"/>
    </source>
</evidence>
<feature type="signal peptide" evidence="11">
    <location>
        <begin position="1"/>
        <end position="22"/>
    </location>
</feature>
<dbReference type="SUPFAM" id="SSF56935">
    <property type="entry name" value="Porins"/>
    <property type="match status" value="1"/>
</dbReference>
<dbReference type="InterPro" id="IPR000531">
    <property type="entry name" value="Beta-barrel_TonB"/>
</dbReference>
<keyword evidence="9" id="KW-0675">Receptor</keyword>
<dbReference type="InterPro" id="IPR010948">
    <property type="entry name" value="TonB_lacto/transferrin_rcpt"/>
</dbReference>
<dbReference type="NCBIfam" id="TIGR01786">
    <property type="entry name" value="TonB-hemlactrns"/>
    <property type="match status" value="1"/>
</dbReference>
<dbReference type="Pfam" id="PF00593">
    <property type="entry name" value="TonB_dep_Rec_b-barrel"/>
    <property type="match status" value="1"/>
</dbReference>
<dbReference type="InterPro" id="IPR010917">
    <property type="entry name" value="TonB_rcpt_CS"/>
</dbReference>
<sequence>MKKKLNLISLALFSLFAVQSYAEQAVQLNDVYVTGAQKKAHKKENEVAGLRKVMKTSNSLNKEQVFGMRDLTPYHPGISVGEQGRRGTTGYSIRGGERNPVGLALHRLAPIPSYVRQYSRSSRGAFKKKKKKNRLSTQIKKGADFFEFGLGLSGGSVQFPTPKGKDIFKPGQSWGLDTKSAYSSKNQQWLNSLAFAGSHNGFDALVIYTHRDGKETKAHKDAESRYQSITRVGVHSNELDTSNRYTTTTNNQHTYGWFLIKDECPTLDCTPKQMARVTKDTPSFRPYPEYTPEEKQAYENQKHITERLNAQDYTGEYRALPDPLKYKSDSWLVKLGYTFSPKHYVAGTYEHSKQRYDTRDMTYTAYWQPSDLLRTGGNWYPMNNAKGLYRDNALDGVAIDYFTEDGVKSSKGLRWAKARFIDEWHTRDRLGALYRYTNQDENRLIDSLSLSFDQQKIDLSTRLRENNCSEYPTVDKNCRATIDKLWSSTKTEQSSYEEKHDTIQLSLDKTVQTGLGKHQLIKILGSDRFNSTLKRHEILREFFVGGGDRIDGNGYKNTPYIYELKDQGIYAQNVWGFWGPFAGRGGCGTRKNKGEKPYLSLRENFAQNQFLDFGLGSRFDKHKFRSTHRWANQGDYKNSAWNVGVVAKPTSFLSLSYRASSGFRVPSFQELFGLRYDGGMAGSSDAYQKTEKLSPEKSLNQEVAATFKGDFGIVEVSYFKNDYKQLIARAERKHQARSMRHYFNVQDIKLDGINLIGKLDWNGVFDKIPEGIYTTLAYSKMRVKEVKNYPGYMNIRSPLLDTIQPARYVVGVGYDQPDEKWGVNLTMTHSSGKNPDELRGNEQVGFANYERTATKKRTRSWHTFDLTGYITPWKHITVRAGVYNLMNYRYTTWESVRQSSLNAIHQHTNVKDYARYAAPGRNYVLSVEMKF</sequence>
<evidence type="ECO:0000256" key="11">
    <source>
        <dbReference type="SAM" id="SignalP"/>
    </source>
</evidence>
<evidence type="ECO:0000256" key="5">
    <source>
        <dbReference type="ARBA" id="ARBA00022692"/>
    </source>
</evidence>
<feature type="chain" id="PRO_5005799702" evidence="11">
    <location>
        <begin position="23"/>
        <end position="931"/>
    </location>
</feature>
<dbReference type="InterPro" id="IPR010949">
    <property type="entry name" value="TonB_Hb/transfer/lactofer_rcpt"/>
</dbReference>
<comment type="similarity">
    <text evidence="2">Belongs to the TonB-dependent receptor family.</text>
</comment>
<keyword evidence="6 11" id="KW-0732">Signal</keyword>
<dbReference type="GO" id="GO:0044718">
    <property type="term" value="P:siderophore transmembrane transport"/>
    <property type="evidence" value="ECO:0007669"/>
    <property type="project" value="TreeGrafter"/>
</dbReference>
<dbReference type="Gene3D" id="2.40.170.20">
    <property type="entry name" value="TonB-dependent receptor, beta-barrel domain"/>
    <property type="match status" value="2"/>
</dbReference>
<keyword evidence="10" id="KW-0998">Cell outer membrane</keyword>
<evidence type="ECO:0000259" key="12">
    <source>
        <dbReference type="Pfam" id="PF00593"/>
    </source>
</evidence>
<dbReference type="CDD" id="cd01347">
    <property type="entry name" value="ligand_gated_channel"/>
    <property type="match status" value="1"/>
</dbReference>
<dbReference type="EMBL" id="KT588780">
    <property type="protein sequence ID" value="ALE66224.1"/>
    <property type="molecule type" value="Genomic_DNA"/>
</dbReference>
<evidence type="ECO:0000256" key="9">
    <source>
        <dbReference type="ARBA" id="ARBA00023170"/>
    </source>
</evidence>
<dbReference type="InterPro" id="IPR036942">
    <property type="entry name" value="Beta-barrel_TonB_sf"/>
</dbReference>
<evidence type="ECO:0000313" key="13">
    <source>
        <dbReference type="EMBL" id="ALE66224.1"/>
    </source>
</evidence>
<dbReference type="InterPro" id="IPR039426">
    <property type="entry name" value="TonB-dep_rcpt-like"/>
</dbReference>
<keyword evidence="4" id="KW-1134">Transmembrane beta strand</keyword>
<proteinExistence type="inferred from homology"/>
<evidence type="ECO:0000256" key="3">
    <source>
        <dbReference type="ARBA" id="ARBA00022448"/>
    </source>
</evidence>
<dbReference type="GO" id="GO:0009279">
    <property type="term" value="C:cell outer membrane"/>
    <property type="evidence" value="ECO:0007669"/>
    <property type="project" value="UniProtKB-SubCell"/>
</dbReference>
<keyword evidence="3" id="KW-0813">Transport</keyword>
<accession>A0A0M4P4C2</accession>
<evidence type="ECO:0000256" key="2">
    <source>
        <dbReference type="ARBA" id="ARBA00009810"/>
    </source>
</evidence>
<feature type="domain" description="TonB-dependent receptor-like beta-barrel" evidence="12">
    <location>
        <begin position="367"/>
        <end position="885"/>
    </location>
</feature>
<organism evidence="13">
    <name type="scientific">Glaesserella parasuis</name>
    <name type="common">Haemophilus parasuis</name>
    <dbReference type="NCBI Taxonomy" id="738"/>
    <lineage>
        <taxon>Bacteria</taxon>
        <taxon>Pseudomonadati</taxon>
        <taxon>Pseudomonadota</taxon>
        <taxon>Gammaproteobacteria</taxon>
        <taxon>Pasteurellales</taxon>
        <taxon>Pasteurellaceae</taxon>
        <taxon>Glaesserella</taxon>
    </lineage>
</organism>
<evidence type="ECO:0000256" key="4">
    <source>
        <dbReference type="ARBA" id="ARBA00022452"/>
    </source>
</evidence>
<dbReference type="PANTHER" id="PTHR30069:SF54">
    <property type="entry name" value="TRANSFERRIN-BINDING PROTEIN A"/>
    <property type="match status" value="1"/>
</dbReference>
<keyword evidence="5" id="KW-0812">Transmembrane</keyword>
<evidence type="ECO:0000256" key="6">
    <source>
        <dbReference type="ARBA" id="ARBA00022729"/>
    </source>
</evidence>
<evidence type="ECO:0000256" key="1">
    <source>
        <dbReference type="ARBA" id="ARBA00004571"/>
    </source>
</evidence>
<gene>
    <name evidence="13" type="primary">tbpA</name>
</gene>
<dbReference type="PANTHER" id="PTHR30069">
    <property type="entry name" value="TONB-DEPENDENT OUTER MEMBRANE RECEPTOR"/>
    <property type="match status" value="1"/>
</dbReference>
<evidence type="ECO:0000256" key="8">
    <source>
        <dbReference type="ARBA" id="ARBA00023136"/>
    </source>
</evidence>
<dbReference type="GO" id="GO:0015344">
    <property type="term" value="F:siderophore uptake transmembrane transporter activity"/>
    <property type="evidence" value="ECO:0007669"/>
    <property type="project" value="TreeGrafter"/>
</dbReference>
<dbReference type="AlphaFoldDB" id="A0A0M4P4C2"/>
<dbReference type="GO" id="GO:0015091">
    <property type="term" value="F:ferric iron transmembrane transporter activity"/>
    <property type="evidence" value="ECO:0007669"/>
    <property type="project" value="InterPro"/>
</dbReference>
<reference evidence="13" key="1">
    <citation type="journal article" date="2015" name="Vaccine">
        <title>Sequence and structural diversity of transferrin receptors in Gram-negative porcine pathogens.</title>
        <authorList>
            <person name="Curran D.M."/>
            <person name="Adamiak P.J."/>
            <person name="Fegan J.E."/>
            <person name="Qian C."/>
            <person name="Yu R.H."/>
            <person name="Schryvers A.B."/>
        </authorList>
    </citation>
    <scope>NUCLEOTIDE SEQUENCE</scope>
    <source>
        <strain evidence="13">D74</strain>
    </source>
</reference>
<comment type="subcellular location">
    <subcellularLocation>
        <location evidence="1">Cell outer membrane</location>
        <topology evidence="1">Multi-pass membrane protein</topology>
    </subcellularLocation>
</comment>
<keyword evidence="7" id="KW-0798">TonB box</keyword>
<protein>
    <submittedName>
        <fullName evidence="13">Transferrin binding protein A TbpA</fullName>
    </submittedName>
</protein>